<dbReference type="Proteomes" id="UP000480548">
    <property type="component" value="Unassembled WGS sequence"/>
</dbReference>
<reference evidence="4 5" key="1">
    <citation type="submission" date="2019-06" db="EMBL/GenBank/DDBJ databases">
        <authorList>
            <person name="Palmer J.M."/>
        </authorList>
    </citation>
    <scope>NUCLEOTIDE SEQUENCE [LARGE SCALE GENOMIC DNA]</scope>
    <source>
        <strain evidence="2 4">TWF102</strain>
        <strain evidence="3 5">TWF703</strain>
    </source>
</reference>
<dbReference type="EMBL" id="WIQW01000003">
    <property type="protein sequence ID" value="KAF3112078.1"/>
    <property type="molecule type" value="Genomic_DNA"/>
</dbReference>
<sequence>MDHRYPQDDNNEYEIPRTHKNRSYQDAQGGYWIPGGGQQYEDPQLAGSTVIDPRLQYEDSSPTILPPGTSIASYGGYRQAGYQGYGSSSSSHQPAAQYYESQQRQPTGGEAGYEHGAYEYQEQDIASTFPLIHPHGTDESDPQSSGDRARPEKKYLCPVEACDRSHEGCGFTTLNDLERHGRSKHGDDGQYVECRHERCPDKGKRFPRRDNFVDHFWRVHGNGSTKEAMKAYALEKAKEWMVVKQAGNWSNR</sequence>
<accession>A0A7C8NW96</accession>
<dbReference type="Gene3D" id="3.30.160.60">
    <property type="entry name" value="Classic Zinc Finger"/>
    <property type="match status" value="1"/>
</dbReference>
<protein>
    <recommendedName>
        <fullName evidence="6">C2H2-type domain-containing protein</fullName>
    </recommendedName>
</protein>
<dbReference type="Proteomes" id="UP000475325">
    <property type="component" value="Unassembled WGS sequence"/>
</dbReference>
<comment type="caution">
    <text evidence="2">The sequence shown here is derived from an EMBL/GenBank/DDBJ whole genome shotgun (WGS) entry which is preliminary data.</text>
</comment>
<name>A0A7C8NW96_ORBOL</name>
<gene>
    <name evidence="2" type="ORF">TWF102_005823</name>
    <name evidence="3" type="ORF">TWF703_004008</name>
</gene>
<feature type="region of interest" description="Disordered" evidence="1">
    <location>
        <begin position="1"/>
        <end position="44"/>
    </location>
</feature>
<feature type="region of interest" description="Disordered" evidence="1">
    <location>
        <begin position="83"/>
        <end position="110"/>
    </location>
</feature>
<evidence type="ECO:0000313" key="3">
    <source>
        <dbReference type="EMBL" id="KAF3146737.1"/>
    </source>
</evidence>
<dbReference type="EMBL" id="WIQZ01000002">
    <property type="protein sequence ID" value="KAF3146737.1"/>
    <property type="molecule type" value="Genomic_DNA"/>
</dbReference>
<evidence type="ECO:0008006" key="6">
    <source>
        <dbReference type="Google" id="ProtNLM"/>
    </source>
</evidence>
<dbReference type="AlphaFoldDB" id="A0A7C8NW96"/>
<evidence type="ECO:0000313" key="2">
    <source>
        <dbReference type="EMBL" id="KAF3112078.1"/>
    </source>
</evidence>
<feature type="compositionally biased region" description="Low complexity" evidence="1">
    <location>
        <begin position="83"/>
        <end position="99"/>
    </location>
</feature>
<evidence type="ECO:0000313" key="4">
    <source>
        <dbReference type="Proteomes" id="UP000475325"/>
    </source>
</evidence>
<organism evidence="2 4">
    <name type="scientific">Orbilia oligospora</name>
    <name type="common">Nematode-trapping fungus</name>
    <name type="synonym">Arthrobotrys oligospora</name>
    <dbReference type="NCBI Taxonomy" id="2813651"/>
    <lineage>
        <taxon>Eukaryota</taxon>
        <taxon>Fungi</taxon>
        <taxon>Dikarya</taxon>
        <taxon>Ascomycota</taxon>
        <taxon>Pezizomycotina</taxon>
        <taxon>Orbiliomycetes</taxon>
        <taxon>Orbiliales</taxon>
        <taxon>Orbiliaceae</taxon>
        <taxon>Orbilia</taxon>
    </lineage>
</organism>
<evidence type="ECO:0000313" key="5">
    <source>
        <dbReference type="Proteomes" id="UP000480548"/>
    </source>
</evidence>
<proteinExistence type="predicted"/>
<feature type="region of interest" description="Disordered" evidence="1">
    <location>
        <begin position="131"/>
        <end position="152"/>
    </location>
</feature>
<evidence type="ECO:0000256" key="1">
    <source>
        <dbReference type="SAM" id="MobiDB-lite"/>
    </source>
</evidence>